<dbReference type="KEGG" id="nkf:Nkreftii_002301"/>
<dbReference type="AlphaFoldDB" id="A0A7S8FER2"/>
<reference evidence="1 2" key="1">
    <citation type="journal article" date="2020" name="ISME J.">
        <title>Enrichment and physiological characterization of a novel comammox Nitrospira indicates ammonium inhibition of complete nitrification.</title>
        <authorList>
            <person name="Sakoula D."/>
            <person name="Koch H."/>
            <person name="Frank J."/>
            <person name="Jetten M.S.M."/>
            <person name="van Kessel M.A.H.J."/>
            <person name="Lucker S."/>
        </authorList>
    </citation>
    <scope>NUCLEOTIDE SEQUENCE [LARGE SCALE GENOMIC DNA]</scope>
    <source>
        <strain evidence="1">Comreactor17</strain>
    </source>
</reference>
<dbReference type="EMBL" id="CP047423">
    <property type="protein sequence ID" value="QPD04527.1"/>
    <property type="molecule type" value="Genomic_DNA"/>
</dbReference>
<sequence>MPLTVVLKTLVRKLYSQAYLGDDGREADHHSFRGDTRRV</sequence>
<protein>
    <submittedName>
        <fullName evidence="1">Uncharacterized protein</fullName>
    </submittedName>
</protein>
<organism evidence="1 2">
    <name type="scientific">Candidatus Nitrospira kreftii</name>
    <dbReference type="NCBI Taxonomy" id="2652173"/>
    <lineage>
        <taxon>Bacteria</taxon>
        <taxon>Pseudomonadati</taxon>
        <taxon>Nitrospirota</taxon>
        <taxon>Nitrospiria</taxon>
        <taxon>Nitrospirales</taxon>
        <taxon>Nitrospiraceae</taxon>
        <taxon>Nitrospira</taxon>
    </lineage>
</organism>
<evidence type="ECO:0000313" key="2">
    <source>
        <dbReference type="Proteomes" id="UP000593737"/>
    </source>
</evidence>
<evidence type="ECO:0000313" key="1">
    <source>
        <dbReference type="EMBL" id="QPD04527.1"/>
    </source>
</evidence>
<gene>
    <name evidence="1" type="ORF">Nkreftii_002301</name>
</gene>
<name>A0A7S8FER2_9BACT</name>
<proteinExistence type="predicted"/>
<accession>A0A7S8FER2</accession>
<dbReference type="Proteomes" id="UP000593737">
    <property type="component" value="Chromosome"/>
</dbReference>